<evidence type="ECO:0000256" key="2">
    <source>
        <dbReference type="ARBA" id="ARBA00022827"/>
    </source>
</evidence>
<dbReference type="OrthoDB" id="655030at2759"/>
<dbReference type="EMBL" id="KV417482">
    <property type="protein sequence ID" value="KZP33511.1"/>
    <property type="molecule type" value="Genomic_DNA"/>
</dbReference>
<dbReference type="GO" id="GO:0071949">
    <property type="term" value="F:FAD binding"/>
    <property type="evidence" value="ECO:0007669"/>
    <property type="project" value="InterPro"/>
</dbReference>
<dbReference type="SUPFAM" id="SSF51905">
    <property type="entry name" value="FAD/NAD(P)-binding domain"/>
    <property type="match status" value="1"/>
</dbReference>
<dbReference type="AlphaFoldDB" id="A0A166W966"/>
<dbReference type="PANTHER" id="PTHR47178">
    <property type="entry name" value="MONOOXYGENASE, FAD-BINDING"/>
    <property type="match status" value="1"/>
</dbReference>
<sequence length="286" mass="31627">MGIKLIPGQLIRVNRAKFRQYLLTGLAVRWGYRFTHYEVTEGGGVKAFFEDGTTAIGDILVGADGLRSRVRHTMYQPNPPALNVVPAGVIVGEITLSGEYLERQTKLGRLFYVCIGHGVHFFVGLRSYSEDLTEGHYYWIHFFPEANPDHSWVKKATKEELLSFTRDQLKGIHPDLREIIGLQKPEGVSEAFVMYDRVPEVCPAGPVTLIGDATHPMTPLRGDGANNAMQDSVELGQKIGDAIKAGTSLADALRAYEEVMVPRATQAVLMSREAALKMVRDQKSAA</sequence>
<dbReference type="InterPro" id="IPR036188">
    <property type="entry name" value="FAD/NAD-bd_sf"/>
</dbReference>
<evidence type="ECO:0000313" key="7">
    <source>
        <dbReference type="Proteomes" id="UP000076532"/>
    </source>
</evidence>
<dbReference type="GO" id="GO:0004497">
    <property type="term" value="F:monooxygenase activity"/>
    <property type="evidence" value="ECO:0007669"/>
    <property type="project" value="UniProtKB-KW"/>
</dbReference>
<dbReference type="PANTHER" id="PTHR47178:SF6">
    <property type="entry name" value="FAD-BINDING DOMAIN-CONTAINING PROTEIN"/>
    <property type="match status" value="1"/>
</dbReference>
<dbReference type="Proteomes" id="UP000076532">
    <property type="component" value="Unassembled WGS sequence"/>
</dbReference>
<feature type="domain" description="FAD-binding" evidence="5">
    <location>
        <begin position="26"/>
        <end position="268"/>
    </location>
</feature>
<accession>A0A166W966</accession>
<evidence type="ECO:0000256" key="4">
    <source>
        <dbReference type="ARBA" id="ARBA00023033"/>
    </source>
</evidence>
<keyword evidence="1" id="KW-0285">Flavoprotein</keyword>
<keyword evidence="3" id="KW-0560">Oxidoreductase</keyword>
<evidence type="ECO:0000256" key="1">
    <source>
        <dbReference type="ARBA" id="ARBA00022630"/>
    </source>
</evidence>
<dbReference type="PRINTS" id="PR00420">
    <property type="entry name" value="RNGMNOXGNASE"/>
</dbReference>
<evidence type="ECO:0000313" key="6">
    <source>
        <dbReference type="EMBL" id="KZP33511.1"/>
    </source>
</evidence>
<evidence type="ECO:0000256" key="3">
    <source>
        <dbReference type="ARBA" id="ARBA00023002"/>
    </source>
</evidence>
<dbReference type="STRING" id="436010.A0A166W966"/>
<organism evidence="6 7">
    <name type="scientific">Athelia psychrophila</name>
    <dbReference type="NCBI Taxonomy" id="1759441"/>
    <lineage>
        <taxon>Eukaryota</taxon>
        <taxon>Fungi</taxon>
        <taxon>Dikarya</taxon>
        <taxon>Basidiomycota</taxon>
        <taxon>Agaricomycotina</taxon>
        <taxon>Agaricomycetes</taxon>
        <taxon>Agaricomycetidae</taxon>
        <taxon>Atheliales</taxon>
        <taxon>Atheliaceae</taxon>
        <taxon>Athelia</taxon>
    </lineage>
</organism>
<dbReference type="InterPro" id="IPR002938">
    <property type="entry name" value="FAD-bd"/>
</dbReference>
<protein>
    <submittedName>
        <fullName evidence="6">FAD/NAD(P)-binding domain-containing protein</fullName>
    </submittedName>
</protein>
<keyword evidence="2" id="KW-0274">FAD</keyword>
<reference evidence="6 7" key="1">
    <citation type="journal article" date="2016" name="Mol. Biol. Evol.">
        <title>Comparative Genomics of Early-Diverging Mushroom-Forming Fungi Provides Insights into the Origins of Lignocellulose Decay Capabilities.</title>
        <authorList>
            <person name="Nagy L.G."/>
            <person name="Riley R."/>
            <person name="Tritt A."/>
            <person name="Adam C."/>
            <person name="Daum C."/>
            <person name="Floudas D."/>
            <person name="Sun H."/>
            <person name="Yadav J.S."/>
            <person name="Pangilinan J."/>
            <person name="Larsson K.H."/>
            <person name="Matsuura K."/>
            <person name="Barry K."/>
            <person name="Labutti K."/>
            <person name="Kuo R."/>
            <person name="Ohm R.A."/>
            <person name="Bhattacharya S.S."/>
            <person name="Shirouzu T."/>
            <person name="Yoshinaga Y."/>
            <person name="Martin F.M."/>
            <person name="Grigoriev I.V."/>
            <person name="Hibbett D.S."/>
        </authorList>
    </citation>
    <scope>NUCLEOTIDE SEQUENCE [LARGE SCALE GENOMIC DNA]</scope>
    <source>
        <strain evidence="6 7">CBS 109695</strain>
    </source>
</reference>
<keyword evidence="7" id="KW-1185">Reference proteome</keyword>
<gene>
    <name evidence="6" type="ORF">FIBSPDRAFT_847428</name>
</gene>
<evidence type="ECO:0000259" key="5">
    <source>
        <dbReference type="Pfam" id="PF01494"/>
    </source>
</evidence>
<dbReference type="Gene3D" id="3.50.50.60">
    <property type="entry name" value="FAD/NAD(P)-binding domain"/>
    <property type="match status" value="1"/>
</dbReference>
<keyword evidence="4" id="KW-0503">Monooxygenase</keyword>
<name>A0A166W966_9AGAM</name>
<proteinExistence type="predicted"/>
<dbReference type="Pfam" id="PF01494">
    <property type="entry name" value="FAD_binding_3"/>
    <property type="match status" value="1"/>
</dbReference>